<protein>
    <submittedName>
        <fullName evidence="1">Uncharacterized protein</fullName>
    </submittedName>
</protein>
<evidence type="ECO:0000313" key="1">
    <source>
        <dbReference type="EMBL" id="QDU27244.1"/>
    </source>
</evidence>
<reference evidence="1 2" key="1">
    <citation type="submission" date="2019-02" db="EMBL/GenBank/DDBJ databases">
        <title>Deep-cultivation of Planctomycetes and their phenomic and genomic characterization uncovers novel biology.</title>
        <authorList>
            <person name="Wiegand S."/>
            <person name="Jogler M."/>
            <person name="Boedeker C."/>
            <person name="Pinto D."/>
            <person name="Vollmers J."/>
            <person name="Rivas-Marin E."/>
            <person name="Kohn T."/>
            <person name="Peeters S.H."/>
            <person name="Heuer A."/>
            <person name="Rast P."/>
            <person name="Oberbeckmann S."/>
            <person name="Bunk B."/>
            <person name="Jeske O."/>
            <person name="Meyerdierks A."/>
            <person name="Storesund J.E."/>
            <person name="Kallscheuer N."/>
            <person name="Luecker S."/>
            <person name="Lage O.M."/>
            <person name="Pohl T."/>
            <person name="Merkel B.J."/>
            <person name="Hornburger P."/>
            <person name="Mueller R.-W."/>
            <person name="Bruemmer F."/>
            <person name="Labrenz M."/>
            <person name="Spormann A.M."/>
            <person name="Op den Camp H."/>
            <person name="Overmann J."/>
            <person name="Amann R."/>
            <person name="Jetten M.S.M."/>
            <person name="Mascher T."/>
            <person name="Medema M.H."/>
            <person name="Devos D.P."/>
            <person name="Kaster A.-K."/>
            <person name="Ovreas L."/>
            <person name="Rohde M."/>
            <person name="Galperin M.Y."/>
            <person name="Jogler C."/>
        </authorList>
    </citation>
    <scope>NUCLEOTIDE SEQUENCE [LARGE SCALE GENOMIC DNA]</scope>
    <source>
        <strain evidence="1 2">ETA_A8</strain>
    </source>
</reference>
<dbReference type="Proteomes" id="UP000315017">
    <property type="component" value="Chromosome"/>
</dbReference>
<organism evidence="1 2">
    <name type="scientific">Anatilimnocola aggregata</name>
    <dbReference type="NCBI Taxonomy" id="2528021"/>
    <lineage>
        <taxon>Bacteria</taxon>
        <taxon>Pseudomonadati</taxon>
        <taxon>Planctomycetota</taxon>
        <taxon>Planctomycetia</taxon>
        <taxon>Pirellulales</taxon>
        <taxon>Pirellulaceae</taxon>
        <taxon>Anatilimnocola</taxon>
    </lineage>
</organism>
<dbReference type="AlphaFoldDB" id="A0A517YAJ9"/>
<proteinExistence type="predicted"/>
<name>A0A517YAJ9_9BACT</name>
<gene>
    <name evidence="1" type="ORF">ETAA8_23310</name>
</gene>
<evidence type="ECO:0000313" key="2">
    <source>
        <dbReference type="Proteomes" id="UP000315017"/>
    </source>
</evidence>
<accession>A0A517YAJ9</accession>
<dbReference type="RefSeq" id="WP_145088099.1">
    <property type="nucleotide sequence ID" value="NZ_CP036274.1"/>
</dbReference>
<sequence>MPLRKQFCKGILFAACYAPFVELPEITEEDMRAGLKRTQIDESGVVADIVFYRYTELGIALDHVLWEEHENRDSGK</sequence>
<dbReference type="KEGG" id="aagg:ETAA8_23310"/>
<dbReference type="EMBL" id="CP036274">
    <property type="protein sequence ID" value="QDU27244.1"/>
    <property type="molecule type" value="Genomic_DNA"/>
</dbReference>
<keyword evidence="2" id="KW-1185">Reference proteome</keyword>